<dbReference type="CDD" id="cd00371">
    <property type="entry name" value="HMA"/>
    <property type="match status" value="1"/>
</dbReference>
<dbReference type="EMBL" id="VOBL01000027">
    <property type="protein sequence ID" value="KAA0973408.1"/>
    <property type="molecule type" value="Genomic_DNA"/>
</dbReference>
<evidence type="ECO:0000256" key="1">
    <source>
        <dbReference type="ARBA" id="ARBA00022723"/>
    </source>
</evidence>
<dbReference type="InterPro" id="IPR017969">
    <property type="entry name" value="Heavy-metal-associated_CS"/>
</dbReference>
<dbReference type="AlphaFoldDB" id="A0A5B0E421"/>
<dbReference type="SUPFAM" id="SSF55008">
    <property type="entry name" value="HMA, heavy metal-associated domain"/>
    <property type="match status" value="1"/>
</dbReference>
<name>A0A5B0E421_9MICC</name>
<feature type="domain" description="HMA" evidence="3">
    <location>
        <begin position="36"/>
        <end position="104"/>
    </location>
</feature>
<dbReference type="InterPro" id="IPR006121">
    <property type="entry name" value="HMA_dom"/>
</dbReference>
<proteinExistence type="predicted"/>
<accession>A0A5B0E421</accession>
<dbReference type="Pfam" id="PF00403">
    <property type="entry name" value="HMA"/>
    <property type="match status" value="1"/>
</dbReference>
<gene>
    <name evidence="4" type="ORF">FQ154_18315</name>
</gene>
<reference evidence="4 5" key="1">
    <citation type="submission" date="2019-07" db="EMBL/GenBank/DDBJ databases">
        <title>Analysis of the biochemical properties, biological activity and biotechnological potential of siderophores and biosurfactants produced by Antarctic psychrotolerant bacteria.</title>
        <authorList>
            <person name="Styczynski M."/>
            <person name="Krucon T."/>
            <person name="Decewicz P."/>
            <person name="Dziewit L."/>
        </authorList>
    </citation>
    <scope>NUCLEOTIDE SEQUENCE [LARGE SCALE GENOMIC DNA]</scope>
    <source>
        <strain evidence="4 5">ANT_H27</strain>
    </source>
</reference>
<comment type="caution">
    <text evidence="4">The sequence shown here is derived from an EMBL/GenBank/DDBJ whole genome shotgun (WGS) entry which is preliminary data.</text>
</comment>
<dbReference type="InterPro" id="IPR036163">
    <property type="entry name" value="HMA_dom_sf"/>
</dbReference>
<evidence type="ECO:0000313" key="5">
    <source>
        <dbReference type="Proteomes" id="UP000323856"/>
    </source>
</evidence>
<protein>
    <submittedName>
        <fullName evidence="4">Heavy-metal-associated domain-containing protein</fullName>
    </submittedName>
</protein>
<keyword evidence="1" id="KW-0479">Metal-binding</keyword>
<organism evidence="4 5">
    <name type="scientific">Paeniglutamicibacter gangotriensis</name>
    <dbReference type="NCBI Taxonomy" id="254787"/>
    <lineage>
        <taxon>Bacteria</taxon>
        <taxon>Bacillati</taxon>
        <taxon>Actinomycetota</taxon>
        <taxon>Actinomycetes</taxon>
        <taxon>Micrococcales</taxon>
        <taxon>Micrococcaceae</taxon>
        <taxon>Paeniglutamicibacter</taxon>
    </lineage>
</organism>
<dbReference type="PROSITE" id="PS01047">
    <property type="entry name" value="HMA_1"/>
    <property type="match status" value="1"/>
</dbReference>
<dbReference type="PROSITE" id="PS50846">
    <property type="entry name" value="HMA_2"/>
    <property type="match status" value="1"/>
</dbReference>
<feature type="region of interest" description="Disordered" evidence="2">
    <location>
        <begin position="1"/>
        <end position="22"/>
    </location>
</feature>
<dbReference type="GO" id="GO:0046872">
    <property type="term" value="F:metal ion binding"/>
    <property type="evidence" value="ECO:0007669"/>
    <property type="project" value="UniProtKB-KW"/>
</dbReference>
<dbReference type="Proteomes" id="UP000323856">
    <property type="component" value="Unassembled WGS sequence"/>
</dbReference>
<dbReference type="Gene3D" id="3.30.70.100">
    <property type="match status" value="1"/>
</dbReference>
<dbReference type="RefSeq" id="WP_149620822.1">
    <property type="nucleotide sequence ID" value="NZ_JBITUG010000001.1"/>
</dbReference>
<evidence type="ECO:0000256" key="2">
    <source>
        <dbReference type="SAM" id="MobiDB-lite"/>
    </source>
</evidence>
<dbReference type="OrthoDB" id="9813965at2"/>
<sequence length="108" mass="10737">MSNESSCGCGGCGCASNSTSEGITITSRPTEETMGNNVTLKIEGMTCGHCVTSVTEELTKVPGASNVVVFLLAGGTSTATLTASTPLENAVLEAAVTDAGFTLVSVDA</sequence>
<evidence type="ECO:0000313" key="4">
    <source>
        <dbReference type="EMBL" id="KAA0973408.1"/>
    </source>
</evidence>
<evidence type="ECO:0000259" key="3">
    <source>
        <dbReference type="PROSITE" id="PS50846"/>
    </source>
</evidence>